<evidence type="ECO:0000256" key="1">
    <source>
        <dbReference type="ARBA" id="ARBA00022729"/>
    </source>
</evidence>
<proteinExistence type="inferred from homology"/>
<evidence type="ECO:0000313" key="6">
    <source>
        <dbReference type="EMBL" id="BBY91759.1"/>
    </source>
</evidence>
<dbReference type="KEGG" id="mgau:MGALJ_14280"/>
<keyword evidence="7" id="KW-1185">Reference proteome</keyword>
<gene>
    <name evidence="6" type="ORF">MGALJ_14280</name>
</gene>
<feature type="signal peptide" evidence="4">
    <location>
        <begin position="1"/>
        <end position="19"/>
    </location>
</feature>
<accession>A0A9W4B0B8</accession>
<dbReference type="InterPro" id="IPR058644">
    <property type="entry name" value="Mtb12-like_C"/>
</dbReference>
<feature type="compositionally biased region" description="Low complexity" evidence="3">
    <location>
        <begin position="28"/>
        <end position="38"/>
    </location>
</feature>
<reference evidence="6 7" key="1">
    <citation type="journal article" date="2019" name="Emerg. Microbes Infect.">
        <title>Comprehensive subspecies identification of 175 nontuberculous mycobacteria species based on 7547 genomic profiles.</title>
        <authorList>
            <person name="Matsumoto Y."/>
            <person name="Kinjo T."/>
            <person name="Motooka D."/>
            <person name="Nabeya D."/>
            <person name="Jung N."/>
            <person name="Uechi K."/>
            <person name="Horii T."/>
            <person name="Iida T."/>
            <person name="Fujita J."/>
            <person name="Nakamura S."/>
        </authorList>
    </citation>
    <scope>NUCLEOTIDE SEQUENCE [LARGE SCALE GENOMIC DNA]</scope>
    <source>
        <strain evidence="6 7">JCM 6399</strain>
    </source>
</reference>
<name>A0A9W4B0B8_9MYCO</name>
<feature type="region of interest" description="Disordered" evidence="3">
    <location>
        <begin position="22"/>
        <end position="55"/>
    </location>
</feature>
<protein>
    <recommendedName>
        <fullName evidence="5">Low molecular weight antigen MTB12-like C-terminal domain-containing protein</fullName>
    </recommendedName>
</protein>
<feature type="compositionally biased region" description="Pro residues" evidence="3">
    <location>
        <begin position="39"/>
        <end position="54"/>
    </location>
</feature>
<dbReference type="RefSeq" id="WP_163727840.1">
    <property type="nucleotide sequence ID" value="NZ_AP022601.1"/>
</dbReference>
<feature type="domain" description="Low molecular weight antigen MTB12-like C-terminal" evidence="5">
    <location>
        <begin position="49"/>
        <end position="163"/>
    </location>
</feature>
<evidence type="ECO:0000313" key="7">
    <source>
        <dbReference type="Proteomes" id="UP000465785"/>
    </source>
</evidence>
<feature type="compositionally biased region" description="Pro residues" evidence="3">
    <location>
        <begin position="171"/>
        <end position="181"/>
    </location>
</feature>
<dbReference type="Pfam" id="PF26580">
    <property type="entry name" value="Mtb12_C"/>
    <property type="match status" value="1"/>
</dbReference>
<evidence type="ECO:0000256" key="2">
    <source>
        <dbReference type="ARBA" id="ARBA00093774"/>
    </source>
</evidence>
<comment type="similarity">
    <text evidence="2">Belongs to the MTB12 family.</text>
</comment>
<evidence type="ECO:0000256" key="4">
    <source>
        <dbReference type="SAM" id="SignalP"/>
    </source>
</evidence>
<feature type="region of interest" description="Disordered" evidence="3">
    <location>
        <begin position="154"/>
        <end position="181"/>
    </location>
</feature>
<keyword evidence="1 4" id="KW-0732">Signal</keyword>
<feature type="chain" id="PRO_5040975204" description="Low molecular weight antigen MTB12-like C-terminal domain-containing protein" evidence="4">
    <location>
        <begin position="20"/>
        <end position="181"/>
    </location>
</feature>
<organism evidence="6 7">
    <name type="scientific">Mycobacterium gallinarum</name>
    <dbReference type="NCBI Taxonomy" id="39689"/>
    <lineage>
        <taxon>Bacteria</taxon>
        <taxon>Bacillati</taxon>
        <taxon>Actinomycetota</taxon>
        <taxon>Actinomycetes</taxon>
        <taxon>Mycobacteriales</taxon>
        <taxon>Mycobacteriaceae</taxon>
        <taxon>Mycobacterium</taxon>
    </lineage>
</organism>
<sequence length="181" mass="18593">MILSAAAIAAALGLGACSADTEQKHPEAATATSATAPPVQEPPGPPGAPLPPPEALSDVMNRIADANIPGAEKDGLIESGTQADATAMDKFGQALIQNGYAPATFEARDLRWVQDPPGTVSALISLKTGNPQAGDFSFPMEFVFVDNSWQLTRRTADELLQPGESAGPQTPSGPAPPSPPR</sequence>
<dbReference type="AlphaFoldDB" id="A0A9W4B0B8"/>
<evidence type="ECO:0000259" key="5">
    <source>
        <dbReference type="Pfam" id="PF26580"/>
    </source>
</evidence>
<dbReference type="EMBL" id="AP022601">
    <property type="protein sequence ID" value="BBY91759.1"/>
    <property type="molecule type" value="Genomic_DNA"/>
</dbReference>
<dbReference type="Proteomes" id="UP000465785">
    <property type="component" value="Chromosome"/>
</dbReference>
<evidence type="ECO:0000256" key="3">
    <source>
        <dbReference type="SAM" id="MobiDB-lite"/>
    </source>
</evidence>